<dbReference type="EMBL" id="CAEKDK010000006">
    <property type="protein sequence ID" value="CAB4282442.1"/>
    <property type="molecule type" value="Genomic_DNA"/>
</dbReference>
<evidence type="ECO:0000313" key="4">
    <source>
        <dbReference type="Proteomes" id="UP000507245"/>
    </source>
</evidence>
<reference evidence="1 3" key="2">
    <citation type="submission" date="2020-05" db="EMBL/GenBank/DDBJ databases">
        <authorList>
            <person name="Campoy J."/>
            <person name="Schneeberger K."/>
            <person name="Spophaly S."/>
        </authorList>
    </citation>
    <scope>NUCLEOTIDE SEQUENCE [LARGE SCALE GENOMIC DNA]</scope>
    <source>
        <strain evidence="1">PruArmRojPasFocal</strain>
    </source>
</reference>
<evidence type="ECO:0000313" key="3">
    <source>
        <dbReference type="Proteomes" id="UP000507222"/>
    </source>
</evidence>
<proteinExistence type="predicted"/>
<dbReference type="Proteomes" id="UP000507245">
    <property type="component" value="Unassembled WGS sequence"/>
</dbReference>
<protein>
    <submittedName>
        <fullName evidence="1">Uncharacterized protein</fullName>
    </submittedName>
</protein>
<dbReference type="AlphaFoldDB" id="A0A6J5V2G6"/>
<organism evidence="1 3">
    <name type="scientific">Prunus armeniaca</name>
    <name type="common">Apricot</name>
    <name type="synonym">Armeniaca vulgaris</name>
    <dbReference type="NCBI Taxonomy" id="36596"/>
    <lineage>
        <taxon>Eukaryota</taxon>
        <taxon>Viridiplantae</taxon>
        <taxon>Streptophyta</taxon>
        <taxon>Embryophyta</taxon>
        <taxon>Tracheophyta</taxon>
        <taxon>Spermatophyta</taxon>
        <taxon>Magnoliopsida</taxon>
        <taxon>eudicotyledons</taxon>
        <taxon>Gunneridae</taxon>
        <taxon>Pentapetalae</taxon>
        <taxon>rosids</taxon>
        <taxon>fabids</taxon>
        <taxon>Rosales</taxon>
        <taxon>Rosaceae</taxon>
        <taxon>Amygdaloideae</taxon>
        <taxon>Amygdaleae</taxon>
        <taxon>Prunus</taxon>
    </lineage>
</organism>
<reference evidence="4" key="1">
    <citation type="journal article" date="2020" name="Genome Biol.">
        <title>Gamete binning: chromosome-level and haplotype-resolved genome assembly enabled by high-throughput single-cell sequencing of gamete genomes.</title>
        <authorList>
            <person name="Campoy J.A."/>
            <person name="Sun H."/>
            <person name="Goel M."/>
            <person name="Jiao W.-B."/>
            <person name="Folz-Donahue K."/>
            <person name="Wang N."/>
            <person name="Rubio M."/>
            <person name="Liu C."/>
            <person name="Kukat C."/>
            <person name="Ruiz D."/>
            <person name="Huettel B."/>
            <person name="Schneeberger K."/>
        </authorList>
    </citation>
    <scope>NUCLEOTIDE SEQUENCE [LARGE SCALE GENOMIC DNA]</scope>
    <source>
        <strain evidence="4">cv. Rojo Pasion</strain>
    </source>
</reference>
<name>A0A6J5V2G6_PRUAR</name>
<dbReference type="EMBL" id="CAEKKB010000006">
    <property type="protein sequence ID" value="CAB4312852.1"/>
    <property type="molecule type" value="Genomic_DNA"/>
</dbReference>
<accession>A0A6J5V2G6</accession>
<gene>
    <name evidence="1" type="ORF">CURHAP_LOCUS35882</name>
    <name evidence="2" type="ORF">ORAREDHAP_LOCUS35501</name>
</gene>
<evidence type="ECO:0000313" key="2">
    <source>
        <dbReference type="EMBL" id="CAB4312852.1"/>
    </source>
</evidence>
<dbReference type="Proteomes" id="UP000507222">
    <property type="component" value="Unassembled WGS sequence"/>
</dbReference>
<evidence type="ECO:0000313" key="1">
    <source>
        <dbReference type="EMBL" id="CAB4282442.1"/>
    </source>
</evidence>
<keyword evidence="4" id="KW-1185">Reference proteome</keyword>
<sequence>MFGLESSSFCHDHVDNGIVNVQPVRKSAELDVRKQREKWHLFIAGWQPHPGSTAMYTARDDRMFD</sequence>